<proteinExistence type="predicted"/>
<dbReference type="InterPro" id="IPR023213">
    <property type="entry name" value="CAT-like_dom_sf"/>
</dbReference>
<keyword evidence="1" id="KW-0808">Transferase</keyword>
<dbReference type="OrthoDB" id="1862401at2759"/>
<accession>A0A6A5QW77</accession>
<dbReference type="AlphaFoldDB" id="A0A6A5QW77"/>
<name>A0A6A5QW77_AMPQU</name>
<sequence length="183" mass="20042">MSSNTKELYLSIIDQTVFRQYLRHLFIFPFKDISYAVDALHNLRTGLSRTLQQYPFLAGTVKVADASSGVLKATYPEPIRQDYGDIMLSTSHALAANAKFDYYTLEKAGFPPAMLPAFAFCPIGLRNHAGLDDPYAKLGASAAKGYRIPIMCAQATFIPGGLVLSVYAHHSVVDGGAVDKIYE</sequence>
<evidence type="ECO:0000256" key="1">
    <source>
        <dbReference type="ARBA" id="ARBA00022679"/>
    </source>
</evidence>
<dbReference type="GO" id="GO:0016740">
    <property type="term" value="F:transferase activity"/>
    <property type="evidence" value="ECO:0007669"/>
    <property type="project" value="UniProtKB-KW"/>
</dbReference>
<feature type="domain" description="Trichothecene 3-O-acetyltransferase-like N-terminal" evidence="2">
    <location>
        <begin position="22"/>
        <end position="175"/>
    </location>
</feature>
<gene>
    <name evidence="3" type="ORF">BDU57DRAFT_440463</name>
</gene>
<reference evidence="3" key="1">
    <citation type="journal article" date="2020" name="Stud. Mycol.">
        <title>101 Dothideomycetes genomes: a test case for predicting lifestyles and emergence of pathogens.</title>
        <authorList>
            <person name="Haridas S."/>
            <person name="Albert R."/>
            <person name="Binder M."/>
            <person name="Bloem J."/>
            <person name="Labutti K."/>
            <person name="Salamov A."/>
            <person name="Andreopoulos B."/>
            <person name="Baker S."/>
            <person name="Barry K."/>
            <person name="Bills G."/>
            <person name="Bluhm B."/>
            <person name="Cannon C."/>
            <person name="Castanera R."/>
            <person name="Culley D."/>
            <person name="Daum C."/>
            <person name="Ezra D."/>
            <person name="Gonzalez J."/>
            <person name="Henrissat B."/>
            <person name="Kuo A."/>
            <person name="Liang C."/>
            <person name="Lipzen A."/>
            <person name="Lutzoni F."/>
            <person name="Magnuson J."/>
            <person name="Mondo S."/>
            <person name="Nolan M."/>
            <person name="Ohm R."/>
            <person name="Pangilinan J."/>
            <person name="Park H.-J."/>
            <person name="Ramirez L."/>
            <person name="Alfaro M."/>
            <person name="Sun H."/>
            <person name="Tritt A."/>
            <person name="Yoshinaga Y."/>
            <person name="Zwiers L.-H."/>
            <person name="Turgeon B."/>
            <person name="Goodwin S."/>
            <person name="Spatafora J."/>
            <person name="Crous P."/>
            <person name="Grigoriev I."/>
        </authorList>
    </citation>
    <scope>NUCLEOTIDE SEQUENCE</scope>
    <source>
        <strain evidence="3">HMLAC05119</strain>
    </source>
</reference>
<feature type="non-terminal residue" evidence="3">
    <location>
        <position position="183"/>
    </location>
</feature>
<dbReference type="Gene3D" id="3.30.559.10">
    <property type="entry name" value="Chloramphenicol acetyltransferase-like domain"/>
    <property type="match status" value="1"/>
</dbReference>
<evidence type="ECO:0000313" key="4">
    <source>
        <dbReference type="Proteomes" id="UP000800096"/>
    </source>
</evidence>
<dbReference type="Proteomes" id="UP000800096">
    <property type="component" value="Unassembled WGS sequence"/>
</dbReference>
<organism evidence="3 4">
    <name type="scientific">Ampelomyces quisqualis</name>
    <name type="common">Powdery mildew agent</name>
    <dbReference type="NCBI Taxonomy" id="50730"/>
    <lineage>
        <taxon>Eukaryota</taxon>
        <taxon>Fungi</taxon>
        <taxon>Dikarya</taxon>
        <taxon>Ascomycota</taxon>
        <taxon>Pezizomycotina</taxon>
        <taxon>Dothideomycetes</taxon>
        <taxon>Pleosporomycetidae</taxon>
        <taxon>Pleosporales</taxon>
        <taxon>Pleosporineae</taxon>
        <taxon>Phaeosphaeriaceae</taxon>
        <taxon>Ampelomyces</taxon>
    </lineage>
</organism>
<dbReference type="EMBL" id="ML979133">
    <property type="protein sequence ID" value="KAF1918816.1"/>
    <property type="molecule type" value="Genomic_DNA"/>
</dbReference>
<dbReference type="InterPro" id="IPR054710">
    <property type="entry name" value="Tri101-like_N"/>
</dbReference>
<keyword evidence="4" id="KW-1185">Reference proteome</keyword>
<evidence type="ECO:0000259" key="2">
    <source>
        <dbReference type="Pfam" id="PF22664"/>
    </source>
</evidence>
<dbReference type="Pfam" id="PF22664">
    <property type="entry name" value="TRI-like_N"/>
    <property type="match status" value="1"/>
</dbReference>
<evidence type="ECO:0000313" key="3">
    <source>
        <dbReference type="EMBL" id="KAF1918816.1"/>
    </source>
</evidence>
<protein>
    <recommendedName>
        <fullName evidence="2">Trichothecene 3-O-acetyltransferase-like N-terminal domain-containing protein</fullName>
    </recommendedName>
</protein>